<protein>
    <submittedName>
        <fullName evidence="1">Uncharacterized protein</fullName>
    </submittedName>
</protein>
<proteinExistence type="predicted"/>
<dbReference type="AlphaFoldDB" id="A0A0R2JK54"/>
<dbReference type="Proteomes" id="UP000051673">
    <property type="component" value="Unassembled WGS sequence"/>
</dbReference>
<organism evidence="1 2">
    <name type="scientific">Weissella minor</name>
    <dbReference type="NCBI Taxonomy" id="1620"/>
    <lineage>
        <taxon>Bacteria</taxon>
        <taxon>Bacillati</taxon>
        <taxon>Bacillota</taxon>
        <taxon>Bacilli</taxon>
        <taxon>Lactobacillales</taxon>
        <taxon>Lactobacillaceae</taxon>
        <taxon>Weissella</taxon>
    </lineage>
</organism>
<sequence length="99" mass="11371">MADTITNESFQDLIDDLTKGGPVVGEKKYAITDFFHLKDAEGNEQIFSNIDILKRADDTFWMPLEADRHTLTNITTYQIYTQASDSWSSINDWFETEAI</sequence>
<dbReference type="OrthoDB" id="2149744at2"/>
<keyword evidence="2" id="KW-1185">Reference proteome</keyword>
<name>A0A0R2JK54_9LACO</name>
<dbReference type="PATRIC" id="fig|1620.3.peg.1516"/>
<dbReference type="EMBL" id="JQCD01000017">
    <property type="protein sequence ID" value="KRN77641.1"/>
    <property type="molecule type" value="Genomic_DNA"/>
</dbReference>
<reference evidence="1 2" key="1">
    <citation type="journal article" date="2015" name="Genome Announc.">
        <title>Expanding the biotechnology potential of lactobacilli through comparative genomics of 213 strains and associated genera.</title>
        <authorList>
            <person name="Sun Z."/>
            <person name="Harris H.M."/>
            <person name="McCann A."/>
            <person name="Guo C."/>
            <person name="Argimon S."/>
            <person name="Zhang W."/>
            <person name="Yang X."/>
            <person name="Jeffery I.B."/>
            <person name="Cooney J.C."/>
            <person name="Kagawa T.F."/>
            <person name="Liu W."/>
            <person name="Song Y."/>
            <person name="Salvetti E."/>
            <person name="Wrobel A."/>
            <person name="Rasinkangas P."/>
            <person name="Parkhill J."/>
            <person name="Rea M.C."/>
            <person name="O'Sullivan O."/>
            <person name="Ritari J."/>
            <person name="Douillard F.P."/>
            <person name="Paul Ross R."/>
            <person name="Yang R."/>
            <person name="Briner A.E."/>
            <person name="Felis G.E."/>
            <person name="de Vos W.M."/>
            <person name="Barrangou R."/>
            <person name="Klaenhammer T.R."/>
            <person name="Caufield P.W."/>
            <person name="Cui Y."/>
            <person name="Zhang H."/>
            <person name="O'Toole P.W."/>
        </authorList>
    </citation>
    <scope>NUCLEOTIDE SEQUENCE [LARGE SCALE GENOMIC DNA]</scope>
    <source>
        <strain evidence="1 2">DSM 20014</strain>
    </source>
</reference>
<dbReference type="RefSeq" id="WP_057786470.1">
    <property type="nucleotide sequence ID" value="NZ_JQCD01000017.1"/>
</dbReference>
<comment type="caution">
    <text evidence="1">The sequence shown here is derived from an EMBL/GenBank/DDBJ whole genome shotgun (WGS) entry which is preliminary data.</text>
</comment>
<evidence type="ECO:0000313" key="2">
    <source>
        <dbReference type="Proteomes" id="UP000051673"/>
    </source>
</evidence>
<evidence type="ECO:0000313" key="1">
    <source>
        <dbReference type="EMBL" id="KRN77641.1"/>
    </source>
</evidence>
<gene>
    <name evidence="1" type="ORF">IV67_GL001485</name>
</gene>
<accession>A0A0R2JK54</accession>